<gene>
    <name evidence="2" type="ORF">ODALV1_LOCUS12935</name>
</gene>
<comment type="caution">
    <text evidence="2">The sequence shown here is derived from an EMBL/GenBank/DDBJ whole genome shotgun (WGS) entry which is preliminary data.</text>
</comment>
<keyword evidence="3" id="KW-1185">Reference proteome</keyword>
<name>A0ABP1QRC4_9HEXA</name>
<dbReference type="Proteomes" id="UP001642540">
    <property type="component" value="Unassembled WGS sequence"/>
</dbReference>
<protein>
    <submittedName>
        <fullName evidence="2">Uncharacterized protein</fullName>
    </submittedName>
</protein>
<evidence type="ECO:0000313" key="3">
    <source>
        <dbReference type="Proteomes" id="UP001642540"/>
    </source>
</evidence>
<accession>A0ABP1QRC4</accession>
<evidence type="ECO:0000256" key="1">
    <source>
        <dbReference type="SAM" id="Phobius"/>
    </source>
</evidence>
<keyword evidence="1" id="KW-0812">Transmembrane</keyword>
<sequence length="540" mass="62134">MLSQHPPQHLFFGTIPIEARTDLVTCNDYHQMLQAIRYFLPKSSSQISHTQFVNTWEQILKVFMAPKLEKLVPESYKQREYLQSLLFRSCSNLMFLDQSGIGVANKMKYLSNWKDLGSIKVEPIFLPILFPNGTFVDDVILQESRIIAFNFPQLIVYKEASASFEVVYTSAHNSVHFITCAATNKQTFLSLIGYVSAFDVETWVGILLSFMISGMVFNWKYKNGNDGLIQAAFIYKVLLLQGSNTVEKIRWVGGAWLLSGVILSFFYQGDNINKLTAPLQPRKLESFTELLDENYTLFSPTKISTQRRMLDRLPVLLQFIDIGTFPLPNGFLKPENFLFGNMFIQKEVGLRKDEAILKAMHLMKIPQTLREILEMIKPNYYFQEISGCKKTAYVDTIDNVQQLEFKLRASGIPKASISVSKELYGYIYERWDFMYIPWPADNLLSRAHSLLHSGIVEVWKKWAVRGRIRNFTMLGQNGRGKSLALSIYGNLVVVFYMHFAILAFAFVAFIIEITQRVLDASGNFVNNLEWAWEGILRKFK</sequence>
<evidence type="ECO:0000313" key="2">
    <source>
        <dbReference type="EMBL" id="CAL8108289.1"/>
    </source>
</evidence>
<dbReference type="EMBL" id="CAXLJM020000039">
    <property type="protein sequence ID" value="CAL8108289.1"/>
    <property type="molecule type" value="Genomic_DNA"/>
</dbReference>
<proteinExistence type="predicted"/>
<keyword evidence="1" id="KW-1133">Transmembrane helix</keyword>
<reference evidence="2 3" key="1">
    <citation type="submission" date="2024-08" db="EMBL/GenBank/DDBJ databases">
        <authorList>
            <person name="Cucini C."/>
            <person name="Frati F."/>
        </authorList>
    </citation>
    <scope>NUCLEOTIDE SEQUENCE [LARGE SCALE GENOMIC DNA]</scope>
</reference>
<organism evidence="2 3">
    <name type="scientific">Orchesella dallaii</name>
    <dbReference type="NCBI Taxonomy" id="48710"/>
    <lineage>
        <taxon>Eukaryota</taxon>
        <taxon>Metazoa</taxon>
        <taxon>Ecdysozoa</taxon>
        <taxon>Arthropoda</taxon>
        <taxon>Hexapoda</taxon>
        <taxon>Collembola</taxon>
        <taxon>Entomobryomorpha</taxon>
        <taxon>Entomobryoidea</taxon>
        <taxon>Orchesellidae</taxon>
        <taxon>Orchesellinae</taxon>
        <taxon>Orchesella</taxon>
    </lineage>
</organism>
<feature type="transmembrane region" description="Helical" evidence="1">
    <location>
        <begin position="487"/>
        <end position="511"/>
    </location>
</feature>
<keyword evidence="1" id="KW-0472">Membrane</keyword>